<reference evidence="11 12" key="1">
    <citation type="submission" date="2019-04" db="EMBL/GenBank/DDBJ databases">
        <title>Chromosome genome assembly for Takifugu flavidus.</title>
        <authorList>
            <person name="Xiao S."/>
        </authorList>
    </citation>
    <scope>NUCLEOTIDE SEQUENCE [LARGE SCALE GENOMIC DNA]</scope>
    <source>
        <strain evidence="11">HTHZ2018</strain>
        <tissue evidence="11">Muscle</tissue>
    </source>
</reference>
<comment type="caution">
    <text evidence="11">The sequence shown here is derived from an EMBL/GenBank/DDBJ whole genome shotgun (WGS) entry which is preliminary data.</text>
</comment>
<feature type="compositionally biased region" description="Polar residues" evidence="9">
    <location>
        <begin position="883"/>
        <end position="893"/>
    </location>
</feature>
<evidence type="ECO:0000256" key="2">
    <source>
        <dbReference type="ARBA" id="ARBA00007381"/>
    </source>
</evidence>
<dbReference type="Pfam" id="PF00012">
    <property type="entry name" value="HSP70"/>
    <property type="match status" value="1"/>
</dbReference>
<feature type="region of interest" description="Disordered" evidence="9">
    <location>
        <begin position="578"/>
        <end position="654"/>
    </location>
</feature>
<dbReference type="Gene3D" id="2.60.34.10">
    <property type="entry name" value="Substrate Binding Domain Of DNAk, Chain A, domain 1"/>
    <property type="match status" value="1"/>
</dbReference>
<dbReference type="PRINTS" id="PR00301">
    <property type="entry name" value="HEATSHOCK70"/>
</dbReference>
<dbReference type="InterPro" id="IPR013126">
    <property type="entry name" value="Hsp_70_fam"/>
</dbReference>
<dbReference type="Gene3D" id="3.30.420.40">
    <property type="match status" value="2"/>
</dbReference>
<dbReference type="InterPro" id="IPR018181">
    <property type="entry name" value="Heat_shock_70_CS"/>
</dbReference>
<evidence type="ECO:0000256" key="4">
    <source>
        <dbReference type="ARBA" id="ARBA00022741"/>
    </source>
</evidence>
<evidence type="ECO:0000256" key="9">
    <source>
        <dbReference type="SAM" id="MobiDB-lite"/>
    </source>
</evidence>
<dbReference type="AlphaFoldDB" id="A0A5C6P643"/>
<feature type="chain" id="PRO_5023027386" description="Hypoxia up-regulated protein 1" evidence="10">
    <location>
        <begin position="26"/>
        <end position="960"/>
    </location>
</feature>
<evidence type="ECO:0000256" key="3">
    <source>
        <dbReference type="ARBA" id="ARBA00022729"/>
    </source>
</evidence>
<dbReference type="SUPFAM" id="SSF100934">
    <property type="entry name" value="Heat shock protein 70kD (HSP70), C-terminal subdomain"/>
    <property type="match status" value="1"/>
</dbReference>
<keyword evidence="4" id="KW-0547">Nucleotide-binding</keyword>
<dbReference type="FunFam" id="1.20.1270.10:FF:000013">
    <property type="entry name" value="Hypoxia up-regulated protein 1"/>
    <property type="match status" value="1"/>
</dbReference>
<dbReference type="GO" id="GO:0140662">
    <property type="term" value="F:ATP-dependent protein folding chaperone"/>
    <property type="evidence" value="ECO:0007669"/>
    <property type="project" value="InterPro"/>
</dbReference>
<accession>A0A5C6P643</accession>
<dbReference type="PANTHER" id="PTHR45639:SF3">
    <property type="entry name" value="HYPOXIA UP-REGULATED PROTEIN 1"/>
    <property type="match status" value="1"/>
</dbReference>
<keyword evidence="6" id="KW-0067">ATP-binding</keyword>
<comment type="subcellular location">
    <subcellularLocation>
        <location evidence="1">Endoplasmic reticulum lumen</location>
    </subcellularLocation>
</comment>
<dbReference type="Gene3D" id="3.30.30.30">
    <property type="match status" value="1"/>
</dbReference>
<protein>
    <recommendedName>
        <fullName evidence="8">Hypoxia up-regulated protein 1</fullName>
    </recommendedName>
</protein>
<name>A0A5C6P643_9TELE</name>
<dbReference type="FunFam" id="3.30.30.30:FF:000004">
    <property type="entry name" value="hypoxia up-regulated protein 1"/>
    <property type="match status" value="1"/>
</dbReference>
<organism evidence="11 12">
    <name type="scientific">Takifugu flavidus</name>
    <name type="common">sansaifugu</name>
    <dbReference type="NCBI Taxonomy" id="433684"/>
    <lineage>
        <taxon>Eukaryota</taxon>
        <taxon>Metazoa</taxon>
        <taxon>Chordata</taxon>
        <taxon>Craniata</taxon>
        <taxon>Vertebrata</taxon>
        <taxon>Euteleostomi</taxon>
        <taxon>Actinopterygii</taxon>
        <taxon>Neopterygii</taxon>
        <taxon>Teleostei</taxon>
        <taxon>Neoteleostei</taxon>
        <taxon>Acanthomorphata</taxon>
        <taxon>Eupercaria</taxon>
        <taxon>Tetraodontiformes</taxon>
        <taxon>Tetradontoidea</taxon>
        <taxon>Tetraodontidae</taxon>
        <taxon>Takifugu</taxon>
    </lineage>
</organism>
<dbReference type="SUPFAM" id="SSF53067">
    <property type="entry name" value="Actin-like ATPase domain"/>
    <property type="match status" value="2"/>
</dbReference>
<dbReference type="InterPro" id="IPR029048">
    <property type="entry name" value="HSP70_C_sf"/>
</dbReference>
<dbReference type="GO" id="GO:0005788">
    <property type="term" value="C:endoplasmic reticulum lumen"/>
    <property type="evidence" value="ECO:0007669"/>
    <property type="project" value="UniProtKB-SubCell"/>
</dbReference>
<dbReference type="Proteomes" id="UP000324091">
    <property type="component" value="Chromosome 14"/>
</dbReference>
<feature type="region of interest" description="Disordered" evidence="9">
    <location>
        <begin position="874"/>
        <end position="960"/>
    </location>
</feature>
<dbReference type="Gene3D" id="1.20.1270.10">
    <property type="match status" value="1"/>
</dbReference>
<dbReference type="FunFam" id="3.90.640.10:FF:000012">
    <property type="entry name" value="Hypoxia up-regulated protein 1"/>
    <property type="match status" value="1"/>
</dbReference>
<dbReference type="PANTHER" id="PTHR45639">
    <property type="entry name" value="HSC70CB, ISOFORM G-RELATED"/>
    <property type="match status" value="1"/>
</dbReference>
<sequence length="960" mass="107841">MEGKKLALVAIFCLTFSMLPSNTVSIAVMSVDLGSEWMKMAIVKPGVPMEIVLNKESRRKTPTAVCLKENERLFGDSALGMSVKNPKTVYLHLQSLLGKKHDNLQVALYQKRFPEHQLQEDPVRGTVYFKYSEEMQYTAEELLGMVLNYSCGLAQDFAEQPIKDAVITVPAFFNQAERRAVLQAARLAGLKVLQLINDNTAVALNYGVFRRKDIDNTAKNVMFYDMGSGSTTATIVTYQTVKTKESGTQPQLQIRGVGFDRGLGGFEMDLRLRDHLAKLFNEQKKSKKDVRENHRAMAKLLKEAQRLKTVLSANVDFMAQVEGLMDDIDFKSKVTRAEFENLCADLFERVPQPVKDALSAAEMTMNEIEQVILVGGATRVPKVQEVLLKAVEKEELGKNINADEAAAMGAVYQAAALSKAFKVKPFLVRDAAVFPIQVDFTRETEEEGIKSVKHNKRILFDRMAPYPQRKVITFNRYNTDFAFDINYGDLSFLTKEDISIFGSLNLTTVRLSGVDGSFLKHADAESKGIKAHFNMDESGVLLLDRVEAVFETVEEEKEEESTLTNVRLKLLCLIGDVEDEEEVPPESGTESQDKDNKEEAEKEKQEESEKNAAEEKTQKTEEEAGSKTETKEEQENKTNGEADAEKKEKPKKKSKISEDITVELLINDILDPTTDQLASSKKRLQDLTDRDVAKQEREKTLNSLEAFIFETQDKLYQEEFQLVVSEEEKDQISAKLREASEWMDEDGYTATTKQLREKLSKLKSLSKDMFFRVEERRKWPDHLAALESMLNTSTFFLRSAKMIPVDDQIFTDVELNLLEKVINETTTWKNETVAEQEKRSPQERPVLLSKDIESKLALLDREVNYLLNKAKFAKPKAKAKAKNGTSSDKSNGTSEEKTIPPTEEDPPAKSETPEEVQPGEAPPTVEDAAQTETDGQTPPTEEATTTGQAAKPAANDAGEL</sequence>
<feature type="compositionally biased region" description="Basic and acidic residues" evidence="9">
    <location>
        <begin position="591"/>
        <end position="648"/>
    </location>
</feature>
<evidence type="ECO:0000313" key="12">
    <source>
        <dbReference type="Proteomes" id="UP000324091"/>
    </source>
</evidence>
<dbReference type="GO" id="GO:0034663">
    <property type="term" value="C:endoplasmic reticulum chaperone complex"/>
    <property type="evidence" value="ECO:0007669"/>
    <property type="project" value="TreeGrafter"/>
</dbReference>
<dbReference type="PROSITE" id="PS00329">
    <property type="entry name" value="HSP70_2"/>
    <property type="match status" value="1"/>
</dbReference>
<evidence type="ECO:0000256" key="6">
    <source>
        <dbReference type="ARBA" id="ARBA00022840"/>
    </source>
</evidence>
<dbReference type="InterPro" id="IPR029047">
    <property type="entry name" value="HSP70_peptide-bd_sf"/>
</dbReference>
<evidence type="ECO:0000313" key="11">
    <source>
        <dbReference type="EMBL" id="TWW74271.1"/>
    </source>
</evidence>
<keyword evidence="12" id="KW-1185">Reference proteome</keyword>
<dbReference type="PROSITE" id="PS01036">
    <property type="entry name" value="HSP70_3"/>
    <property type="match status" value="1"/>
</dbReference>
<dbReference type="InterPro" id="IPR043129">
    <property type="entry name" value="ATPase_NBD"/>
</dbReference>
<dbReference type="FunFam" id="2.60.34.10:FF:000009">
    <property type="entry name" value="Hypoxia up-regulated protein 1"/>
    <property type="match status" value="1"/>
</dbReference>
<dbReference type="CDD" id="cd10230">
    <property type="entry name" value="ASKHA_NBD_HSP70_HYOU1"/>
    <property type="match status" value="1"/>
</dbReference>
<evidence type="ECO:0000256" key="10">
    <source>
        <dbReference type="SAM" id="SignalP"/>
    </source>
</evidence>
<evidence type="ECO:0000256" key="8">
    <source>
        <dbReference type="ARBA" id="ARBA00040503"/>
    </source>
</evidence>
<keyword evidence="5" id="KW-0256">Endoplasmic reticulum</keyword>
<evidence type="ECO:0000256" key="5">
    <source>
        <dbReference type="ARBA" id="ARBA00022824"/>
    </source>
</evidence>
<feature type="compositionally biased region" description="Polar residues" evidence="9">
    <location>
        <begin position="930"/>
        <end position="948"/>
    </location>
</feature>
<keyword evidence="7" id="KW-0143">Chaperone</keyword>
<proteinExistence type="inferred from homology"/>
<dbReference type="EMBL" id="RHFK02000006">
    <property type="protein sequence ID" value="TWW74271.1"/>
    <property type="molecule type" value="Genomic_DNA"/>
</dbReference>
<keyword evidence="3 10" id="KW-0732">Signal</keyword>
<dbReference type="Gene3D" id="3.90.640.10">
    <property type="entry name" value="Actin, Chain A, domain 4"/>
    <property type="match status" value="1"/>
</dbReference>
<feature type="signal peptide" evidence="10">
    <location>
        <begin position="1"/>
        <end position="25"/>
    </location>
</feature>
<evidence type="ECO:0000256" key="1">
    <source>
        <dbReference type="ARBA" id="ARBA00004319"/>
    </source>
</evidence>
<evidence type="ECO:0000256" key="7">
    <source>
        <dbReference type="ARBA" id="ARBA00023186"/>
    </source>
</evidence>
<dbReference type="GO" id="GO:0005524">
    <property type="term" value="F:ATP binding"/>
    <property type="evidence" value="ECO:0007669"/>
    <property type="project" value="UniProtKB-KW"/>
</dbReference>
<dbReference type="GO" id="GO:0030968">
    <property type="term" value="P:endoplasmic reticulum unfolded protein response"/>
    <property type="evidence" value="ECO:0007669"/>
    <property type="project" value="TreeGrafter"/>
</dbReference>
<dbReference type="GO" id="GO:1903298">
    <property type="term" value="P:negative regulation of hypoxia-induced intrinsic apoptotic signaling pathway"/>
    <property type="evidence" value="ECO:0007669"/>
    <property type="project" value="TreeGrafter"/>
</dbReference>
<gene>
    <name evidence="11" type="ORF">D4764_14G0002720</name>
</gene>
<comment type="similarity">
    <text evidence="2">Belongs to the heat shock protein 70 family.</text>
</comment>